<evidence type="ECO:0000313" key="5">
    <source>
        <dbReference type="EMBL" id="SQH98142.1"/>
    </source>
</evidence>
<dbReference type="OrthoDB" id="9810131at2"/>
<dbReference type="PANTHER" id="PTHR30305:SF3">
    <property type="entry name" value="PROTEIN YJDM"/>
    <property type="match status" value="1"/>
</dbReference>
<dbReference type="NCBIfam" id="TIGR00686">
    <property type="entry name" value="phnA"/>
    <property type="match status" value="1"/>
</dbReference>
<organism evidence="5 6">
    <name type="scientific">Corynebacterium minutissimum</name>
    <dbReference type="NCBI Taxonomy" id="38301"/>
    <lineage>
        <taxon>Bacteria</taxon>
        <taxon>Bacillati</taxon>
        <taxon>Actinomycetota</taxon>
        <taxon>Actinomycetes</taxon>
        <taxon>Mycobacteriales</taxon>
        <taxon>Corynebacteriaceae</taxon>
        <taxon>Corynebacterium</taxon>
    </lineage>
</organism>
<feature type="domain" description="Protein YjdM N-terminal" evidence="3">
    <location>
        <begin position="8"/>
        <end position="37"/>
    </location>
</feature>
<dbReference type="RefSeq" id="WP_039672824.1">
    <property type="nucleotide sequence ID" value="NZ_CP065689.1"/>
</dbReference>
<keyword evidence="7" id="KW-1185">Reference proteome</keyword>
<evidence type="ECO:0000313" key="4">
    <source>
        <dbReference type="EMBL" id="QPS59928.1"/>
    </source>
</evidence>
<dbReference type="SUPFAM" id="SSF57783">
    <property type="entry name" value="Zinc beta-ribbon"/>
    <property type="match status" value="1"/>
</dbReference>
<comment type="similarity">
    <text evidence="1">Belongs to the YjdM family.</text>
</comment>
<dbReference type="SUPFAM" id="SSF82057">
    <property type="entry name" value="Prokaryotic SH3-related domain"/>
    <property type="match status" value="1"/>
</dbReference>
<dbReference type="AlphaFoldDB" id="A0A2X4RLG2"/>
<evidence type="ECO:0000313" key="6">
    <source>
        <dbReference type="Proteomes" id="UP000249264"/>
    </source>
</evidence>
<dbReference type="Gene3D" id="2.20.25.10">
    <property type="match status" value="1"/>
</dbReference>
<sequence>MTDTAGTTLPPCPECSSEYTYEMPPLIVCPECAHEFSTDAVASDSAAEAAAPTIVDSVGNALADGDTVTITKTLKVKGAQQPLKSGTKVRGIRLNFDAGTGQEDHNIDCRIDGFGAMKLKPAVVKKV</sequence>
<dbReference type="EMBL" id="LS483460">
    <property type="protein sequence ID" value="SQH98142.1"/>
    <property type="molecule type" value="Genomic_DNA"/>
</dbReference>
<name>A0A2X4RLG2_9CORY</name>
<dbReference type="Proteomes" id="UP000594905">
    <property type="component" value="Chromosome"/>
</dbReference>
<protein>
    <submittedName>
        <fullName evidence="4">Alkylphosphonate utilization protein</fullName>
    </submittedName>
    <submittedName>
        <fullName evidence="5">Putative Zn-ribbon-containing protein, involved in phosphonate metabolism</fullName>
    </submittedName>
</protein>
<dbReference type="GeneID" id="70782023"/>
<dbReference type="Proteomes" id="UP000249264">
    <property type="component" value="Chromosome 1"/>
</dbReference>
<evidence type="ECO:0000259" key="3">
    <source>
        <dbReference type="Pfam" id="PF08274"/>
    </source>
</evidence>
<dbReference type="PANTHER" id="PTHR30305">
    <property type="entry name" value="PROTEIN YJDM-RELATED"/>
    <property type="match status" value="1"/>
</dbReference>
<dbReference type="Gene3D" id="2.30.30.40">
    <property type="entry name" value="SH3 Domains"/>
    <property type="match status" value="1"/>
</dbReference>
<dbReference type="InterPro" id="IPR013988">
    <property type="entry name" value="YjdM_C"/>
</dbReference>
<evidence type="ECO:0000256" key="1">
    <source>
        <dbReference type="ARBA" id="ARBA00009248"/>
    </source>
</evidence>
<gene>
    <name evidence="4" type="ORF">I6G51_01545</name>
    <name evidence="5" type="ORF">NCTC10288_00071</name>
</gene>
<proteinExistence type="inferred from homology"/>
<feature type="domain" description="Protein YjdM C-terminal" evidence="2">
    <location>
        <begin position="55"/>
        <end position="127"/>
    </location>
</feature>
<evidence type="ECO:0000259" key="2">
    <source>
        <dbReference type="Pfam" id="PF03831"/>
    </source>
</evidence>
<reference evidence="5 6" key="1">
    <citation type="submission" date="2018-06" db="EMBL/GenBank/DDBJ databases">
        <authorList>
            <consortium name="Pathogen Informatics"/>
            <person name="Doyle S."/>
        </authorList>
    </citation>
    <scope>NUCLEOTIDE SEQUENCE [LARGE SCALE GENOMIC DNA]</scope>
    <source>
        <strain evidence="5 6">NCTC10288</strain>
    </source>
</reference>
<dbReference type="Pfam" id="PF03831">
    <property type="entry name" value="YjdM"/>
    <property type="match status" value="1"/>
</dbReference>
<dbReference type="Pfam" id="PF08274">
    <property type="entry name" value="Zn_Ribbon_YjdM"/>
    <property type="match status" value="1"/>
</dbReference>
<dbReference type="EMBL" id="CP065689">
    <property type="protein sequence ID" value="QPS59928.1"/>
    <property type="molecule type" value="Genomic_DNA"/>
</dbReference>
<accession>A0A2X4RLG2</accession>
<reference evidence="4 7" key="2">
    <citation type="submission" date="2020-12" db="EMBL/GenBank/DDBJ databases">
        <title>FDA dAtabase for Regulatory Grade micrObial Sequences (FDA-ARGOS): Supporting development and validation of Infectious Disease Dx tests.</title>
        <authorList>
            <person name="Sproer C."/>
            <person name="Gronow S."/>
            <person name="Severitt S."/>
            <person name="Schroder I."/>
            <person name="Tallon L."/>
            <person name="Sadzewicz L."/>
            <person name="Zhao X."/>
            <person name="Boylan J."/>
            <person name="Ott S."/>
            <person name="Bowen H."/>
            <person name="Vavikolanu K."/>
            <person name="Mehta A."/>
            <person name="Aluvathingal J."/>
            <person name="Nadendla S."/>
            <person name="Lowell S."/>
            <person name="Myers T."/>
            <person name="Yan Y."/>
            <person name="Sichtig H."/>
        </authorList>
    </citation>
    <scope>NUCLEOTIDE SEQUENCE [LARGE SCALE GENOMIC DNA]</scope>
    <source>
        <strain evidence="4 7">FDAARGOS_894</strain>
    </source>
</reference>
<dbReference type="KEGG" id="cmin:NCTC10288_00071"/>
<dbReference type="InterPro" id="IPR013987">
    <property type="entry name" value="YjdM_N"/>
</dbReference>
<evidence type="ECO:0000313" key="7">
    <source>
        <dbReference type="Proteomes" id="UP000594905"/>
    </source>
</evidence>
<dbReference type="InterPro" id="IPR004624">
    <property type="entry name" value="YjdM"/>
</dbReference>